<keyword evidence="1" id="KW-0732">Signal</keyword>
<name>A0A9D1UFQ7_9FIRM</name>
<dbReference type="InterPro" id="IPR026906">
    <property type="entry name" value="LRR_5"/>
</dbReference>
<dbReference type="InterPro" id="IPR032675">
    <property type="entry name" value="LRR_dom_sf"/>
</dbReference>
<accession>A0A9D1UFQ7</accession>
<dbReference type="SUPFAM" id="SSF63446">
    <property type="entry name" value="Type I dockerin domain"/>
    <property type="match status" value="1"/>
</dbReference>
<dbReference type="InterPro" id="IPR008964">
    <property type="entry name" value="Invasin/intimin_cell_adhesion"/>
</dbReference>
<dbReference type="EMBL" id="DXGE01000001">
    <property type="protein sequence ID" value="HIW84931.1"/>
    <property type="molecule type" value="Genomic_DNA"/>
</dbReference>
<protein>
    <submittedName>
        <fullName evidence="3">Leucine-rich repeat protein</fullName>
    </submittedName>
</protein>
<dbReference type="Gene3D" id="3.80.10.10">
    <property type="entry name" value="Ribonuclease Inhibitor"/>
    <property type="match status" value="2"/>
</dbReference>
<dbReference type="SMART" id="SM00635">
    <property type="entry name" value="BID_2"/>
    <property type="match status" value="1"/>
</dbReference>
<dbReference type="PANTHER" id="PTHR45661">
    <property type="entry name" value="SURFACE ANTIGEN"/>
    <property type="match status" value="1"/>
</dbReference>
<feature type="signal peptide" evidence="1">
    <location>
        <begin position="1"/>
        <end position="27"/>
    </location>
</feature>
<dbReference type="GO" id="GO:0004553">
    <property type="term" value="F:hydrolase activity, hydrolyzing O-glycosyl compounds"/>
    <property type="evidence" value="ECO:0007669"/>
    <property type="project" value="InterPro"/>
</dbReference>
<dbReference type="Gene3D" id="2.60.40.10">
    <property type="entry name" value="Immunoglobulins"/>
    <property type="match status" value="1"/>
</dbReference>
<dbReference type="InterPro" id="IPR016134">
    <property type="entry name" value="Dockerin_dom"/>
</dbReference>
<feature type="chain" id="PRO_5038919948" evidence="1">
    <location>
        <begin position="28"/>
        <end position="1375"/>
    </location>
</feature>
<dbReference type="InterPro" id="IPR013783">
    <property type="entry name" value="Ig-like_fold"/>
</dbReference>
<dbReference type="SUPFAM" id="SSF49373">
    <property type="entry name" value="Invasin/intimin cell-adhesion fragments"/>
    <property type="match status" value="1"/>
</dbReference>
<evidence type="ECO:0000256" key="1">
    <source>
        <dbReference type="SAM" id="SignalP"/>
    </source>
</evidence>
<dbReference type="InterPro" id="IPR053139">
    <property type="entry name" value="Surface_bspA-like"/>
</dbReference>
<evidence type="ECO:0000259" key="2">
    <source>
        <dbReference type="PROSITE" id="PS51766"/>
    </source>
</evidence>
<dbReference type="InterPro" id="IPR036439">
    <property type="entry name" value="Dockerin_dom_sf"/>
</dbReference>
<dbReference type="GO" id="GO:0000272">
    <property type="term" value="P:polysaccharide catabolic process"/>
    <property type="evidence" value="ECO:0007669"/>
    <property type="project" value="InterPro"/>
</dbReference>
<dbReference type="PANTHER" id="PTHR45661:SF3">
    <property type="entry name" value="IG-LIKE DOMAIN-CONTAINING PROTEIN"/>
    <property type="match status" value="1"/>
</dbReference>
<evidence type="ECO:0000313" key="3">
    <source>
        <dbReference type="EMBL" id="HIW84931.1"/>
    </source>
</evidence>
<dbReference type="Gene3D" id="2.60.40.1080">
    <property type="match status" value="2"/>
</dbReference>
<dbReference type="Gene3D" id="1.10.1330.10">
    <property type="entry name" value="Dockerin domain"/>
    <property type="match status" value="1"/>
</dbReference>
<dbReference type="PROSITE" id="PS51766">
    <property type="entry name" value="DOCKERIN"/>
    <property type="match status" value="1"/>
</dbReference>
<comment type="caution">
    <text evidence="3">The sequence shown here is derived from an EMBL/GenBank/DDBJ whole genome shotgun (WGS) entry which is preliminary data.</text>
</comment>
<reference evidence="3" key="2">
    <citation type="submission" date="2021-04" db="EMBL/GenBank/DDBJ databases">
        <authorList>
            <person name="Gilroy R."/>
        </authorList>
    </citation>
    <scope>NUCLEOTIDE SEQUENCE</scope>
    <source>
        <strain evidence="3">421</strain>
    </source>
</reference>
<feature type="domain" description="Dockerin" evidence="2">
    <location>
        <begin position="1310"/>
        <end position="1375"/>
    </location>
</feature>
<evidence type="ECO:0000313" key="4">
    <source>
        <dbReference type="Proteomes" id="UP000824205"/>
    </source>
</evidence>
<dbReference type="InterPro" id="IPR002105">
    <property type="entry name" value="Dockerin_1_rpt"/>
</dbReference>
<dbReference type="CDD" id="cd14256">
    <property type="entry name" value="Dockerin_I"/>
    <property type="match status" value="1"/>
</dbReference>
<reference evidence="3" key="1">
    <citation type="journal article" date="2021" name="PeerJ">
        <title>Extensive microbial diversity within the chicken gut microbiome revealed by metagenomics and culture.</title>
        <authorList>
            <person name="Gilroy R."/>
            <person name="Ravi A."/>
            <person name="Getino M."/>
            <person name="Pursley I."/>
            <person name="Horton D.L."/>
            <person name="Alikhan N.F."/>
            <person name="Baker D."/>
            <person name="Gharbi K."/>
            <person name="Hall N."/>
            <person name="Watson M."/>
            <person name="Adriaenssens E.M."/>
            <person name="Foster-Nyarko E."/>
            <person name="Jarju S."/>
            <person name="Secka A."/>
            <person name="Antonio M."/>
            <person name="Oren A."/>
            <person name="Chaudhuri R.R."/>
            <person name="La Ragione R."/>
            <person name="Hildebrand F."/>
            <person name="Pallen M.J."/>
        </authorList>
    </citation>
    <scope>NUCLEOTIDE SEQUENCE</scope>
    <source>
        <strain evidence="3">421</strain>
    </source>
</reference>
<dbReference type="Pfam" id="PF00404">
    <property type="entry name" value="Dockerin_1"/>
    <property type="match status" value="1"/>
</dbReference>
<gene>
    <name evidence="3" type="ORF">IAA48_00380</name>
</gene>
<proteinExistence type="predicted"/>
<organism evidence="3 4">
    <name type="scientific">Candidatus Eubacterium faecipullorum</name>
    <dbReference type="NCBI Taxonomy" id="2838571"/>
    <lineage>
        <taxon>Bacteria</taxon>
        <taxon>Bacillati</taxon>
        <taxon>Bacillota</taxon>
        <taxon>Clostridia</taxon>
        <taxon>Eubacteriales</taxon>
        <taxon>Eubacteriaceae</taxon>
        <taxon>Eubacterium</taxon>
    </lineage>
</organism>
<dbReference type="InterPro" id="IPR003343">
    <property type="entry name" value="Big_2"/>
</dbReference>
<dbReference type="Proteomes" id="UP000824205">
    <property type="component" value="Unassembled WGS sequence"/>
</dbReference>
<dbReference type="SUPFAM" id="SSF52058">
    <property type="entry name" value="L domain-like"/>
    <property type="match status" value="1"/>
</dbReference>
<sequence>MKKFVSLVLSVVMTASALFCVDLSAYADDIQNAVADLNGALTQSWNDITESITELSASLSYQQEIQPVSMSVTSYESGDYTYTVDVNGNATITSYNGSETNLVVPSSLDGYTVSAIGENAFSNAIELEEVNIPNSVTKIGAKCFMNCTSLKSISIPDGVKEIGSQAFANSGLTELILPNNIETLGYCILKGNTGVTEIKIPKTLVTAQSHSYVGGGPFGTSNIQTATVESGIKTIPDSLFYKCTELENVIIPATVEEIDRLAFAYCTNLKSLSIPNGVTEINALAFSDCSNLSSVIFPDKLSLLASDAFVNCSQNLKLYCNKYSPAMKLAIDNDYDVAILSDEYIDSDTKPIDKSQSEYYVDADSALANGYIKMTVKYSLKTSLYEKYANKKIVVKLSKNTELVENSVQLDGSKISYIYNDNNELSIDVSQQTGTITYCVYPTADQQLKSYATVQYTADDGINYYTLFGVVIENIPMISIESPQRVSTDYVTITGIAPQGQSVSISVNGENALTAKASQSGKYSAKVPLSDLYNYKQYTITATASNSNVQAYDTETSADEISATTKVQYNTSTPVVTEFTMEYTDDWGRQKIDLLDPETPSKTLYYWPKYIPAFLIKFDNAESVDEVYIVSTRNGVKKYLEAQYNAALGGYYATGYFDPANSTTYVPGTISYEYTTKAKTVEVSTDFDFENSVAVQGVNDFVDNVVVEEVYNENGNVNYLYKFDDELGNLANKELNLLMETYSETYSSFVDYKNDYEKVIQYFSKDGEGNEFGINIDFTDPNNIVTFIHDVSNSQTVKTVIEFGDDSYSAIQFVNDLSAVSTITGLLCDNYEIITDDERLREQINTSNMTYEEKQVALQQASDLKTDRINFVALSTLLGLATATIGTGGMAAPALLFTLMLGSITALSSFVYNYRMNAILGDSVKLKWIIDPSGFVYEATPFNRLEGVKCTIYYKETEESTPILWDASEYEQENPLYTNSEGKYAWNVPEGLWQVKYEKEGYKTTYSDWLPVPPPQTEVNIGMVSTESPNVEYVNFYNDYVEIYFDQYMDMNTLTSETISLTNRNGENIPFTIEYTDEVPSALDSDVMLVRRILIIPGANLNINDSYTLAISSSARNYAGLELSGFTQQDIVTDIPEITLSDNDLFLSAGDSETITITVSNISDGIIECSSSNPFVASVDNEIQVVDGKATITIESLEQGYAIVDFQLQNTSISTKLYISCDEAEPTKVVVLDCENIVLNVNSQYTIFPKIYPLSEEQDFLFYSNNNQVASVNSQGIINGISAGNAIITVVSSDGSVSSEINVMIISTGESILVGDVDGDGELTDWDAIVLNRYLAGWEVEIDLAKSDTDGDGELTDWDAIVLERYLAGWDIELK</sequence>
<dbReference type="Pfam" id="PF02368">
    <property type="entry name" value="Big_2"/>
    <property type="match status" value="1"/>
</dbReference>
<dbReference type="Pfam" id="PF13306">
    <property type="entry name" value="LRR_5"/>
    <property type="match status" value="2"/>
</dbReference>